<protein>
    <submittedName>
        <fullName evidence="2">Uncharacterized protein</fullName>
    </submittedName>
</protein>
<name>A0A383AE94_9ZZZZ</name>
<evidence type="ECO:0000313" key="2">
    <source>
        <dbReference type="EMBL" id="SVE05388.1"/>
    </source>
</evidence>
<keyword evidence="1" id="KW-0472">Membrane</keyword>
<gene>
    <name evidence="2" type="ORF">METZ01_LOCUS458242</name>
</gene>
<keyword evidence="1" id="KW-0812">Transmembrane</keyword>
<accession>A0A383AE94</accession>
<sequence>VIVRGCFLPLYKSNDKISIIKSIKSILLLPFIGMVIDIARLCGYLLGYMDRLFGNSNN</sequence>
<reference evidence="2" key="1">
    <citation type="submission" date="2018-05" db="EMBL/GenBank/DDBJ databases">
        <authorList>
            <person name="Lanie J.A."/>
            <person name="Ng W.-L."/>
            <person name="Kazmierczak K.M."/>
            <person name="Andrzejewski T.M."/>
            <person name="Davidsen T.M."/>
            <person name="Wayne K.J."/>
            <person name="Tettelin H."/>
            <person name="Glass J.I."/>
            <person name="Rusch D."/>
            <person name="Podicherti R."/>
            <person name="Tsui H.-C.T."/>
            <person name="Winkler M.E."/>
        </authorList>
    </citation>
    <scope>NUCLEOTIDE SEQUENCE</scope>
</reference>
<keyword evidence="1" id="KW-1133">Transmembrane helix</keyword>
<dbReference type="AlphaFoldDB" id="A0A383AE94"/>
<feature type="transmembrane region" description="Helical" evidence="1">
    <location>
        <begin position="26"/>
        <end position="49"/>
    </location>
</feature>
<evidence type="ECO:0000256" key="1">
    <source>
        <dbReference type="SAM" id="Phobius"/>
    </source>
</evidence>
<feature type="non-terminal residue" evidence="2">
    <location>
        <position position="1"/>
    </location>
</feature>
<dbReference type="EMBL" id="UINC01190980">
    <property type="protein sequence ID" value="SVE05388.1"/>
    <property type="molecule type" value="Genomic_DNA"/>
</dbReference>
<organism evidence="2">
    <name type="scientific">marine metagenome</name>
    <dbReference type="NCBI Taxonomy" id="408172"/>
    <lineage>
        <taxon>unclassified sequences</taxon>
        <taxon>metagenomes</taxon>
        <taxon>ecological metagenomes</taxon>
    </lineage>
</organism>
<proteinExistence type="predicted"/>